<organism evidence="2 3">
    <name type="scientific">Symbiodinium natans</name>
    <dbReference type="NCBI Taxonomy" id="878477"/>
    <lineage>
        <taxon>Eukaryota</taxon>
        <taxon>Sar</taxon>
        <taxon>Alveolata</taxon>
        <taxon>Dinophyceae</taxon>
        <taxon>Suessiales</taxon>
        <taxon>Symbiodiniaceae</taxon>
        <taxon>Symbiodinium</taxon>
    </lineage>
</organism>
<gene>
    <name evidence="2" type="ORF">SNAT2548_LOCUS14070</name>
</gene>
<dbReference type="AlphaFoldDB" id="A0A812ML44"/>
<accession>A0A812ML44</accession>
<protein>
    <submittedName>
        <fullName evidence="2">Uncharacterized protein</fullName>
    </submittedName>
</protein>
<feature type="chain" id="PRO_5032513969" evidence="1">
    <location>
        <begin position="21"/>
        <end position="132"/>
    </location>
</feature>
<dbReference type="Proteomes" id="UP000604046">
    <property type="component" value="Unassembled WGS sequence"/>
</dbReference>
<reference evidence="2" key="1">
    <citation type="submission" date="2021-02" db="EMBL/GenBank/DDBJ databases">
        <authorList>
            <person name="Dougan E. K."/>
            <person name="Rhodes N."/>
            <person name="Thang M."/>
            <person name="Chan C."/>
        </authorList>
    </citation>
    <scope>NUCLEOTIDE SEQUENCE</scope>
</reference>
<sequence length="132" mass="14472">MASKAIVIICSLLVVDPACATRVRDLNSDASTEGCKLNHSPCGYARCYSLHWPSAKGAKECCAQQGYTVCMKNYEEGVGNFYVKPDEIGKCGNDAKYEAPDSACEEMVSWDVRAGKIVKKHIPTLDEEDEDE</sequence>
<evidence type="ECO:0000256" key="1">
    <source>
        <dbReference type="SAM" id="SignalP"/>
    </source>
</evidence>
<keyword evidence="3" id="KW-1185">Reference proteome</keyword>
<comment type="caution">
    <text evidence="2">The sequence shown here is derived from an EMBL/GenBank/DDBJ whole genome shotgun (WGS) entry which is preliminary data.</text>
</comment>
<proteinExistence type="predicted"/>
<name>A0A812ML44_9DINO</name>
<feature type="signal peptide" evidence="1">
    <location>
        <begin position="1"/>
        <end position="20"/>
    </location>
</feature>
<evidence type="ECO:0000313" key="3">
    <source>
        <dbReference type="Proteomes" id="UP000604046"/>
    </source>
</evidence>
<evidence type="ECO:0000313" key="2">
    <source>
        <dbReference type="EMBL" id="CAE7266108.1"/>
    </source>
</evidence>
<dbReference type="EMBL" id="CAJNDS010001580">
    <property type="protein sequence ID" value="CAE7266108.1"/>
    <property type="molecule type" value="Genomic_DNA"/>
</dbReference>
<keyword evidence="1" id="KW-0732">Signal</keyword>